<feature type="domain" description="MoaB/Mog" evidence="2">
    <location>
        <begin position="14"/>
        <end position="180"/>
    </location>
</feature>
<evidence type="ECO:0000256" key="1">
    <source>
        <dbReference type="HAMAP-Rule" id="MF_00226"/>
    </source>
</evidence>
<dbReference type="Gene3D" id="3.90.950.20">
    <property type="entry name" value="CinA-like"/>
    <property type="match status" value="1"/>
</dbReference>
<dbReference type="NCBIfam" id="TIGR00200">
    <property type="entry name" value="cinA_nterm"/>
    <property type="match status" value="1"/>
</dbReference>
<dbReference type="PANTHER" id="PTHR13939">
    <property type="entry name" value="NICOTINAMIDE-NUCLEOTIDE AMIDOHYDROLASE PNCC"/>
    <property type="match status" value="1"/>
</dbReference>
<dbReference type="KEGG" id="nja:NSJP_2952"/>
<dbReference type="AlphaFoldDB" id="A0A1W1I8D2"/>
<organism evidence="3 4">
    <name type="scientific">Nitrospira japonica</name>
    <dbReference type="NCBI Taxonomy" id="1325564"/>
    <lineage>
        <taxon>Bacteria</taxon>
        <taxon>Pseudomonadati</taxon>
        <taxon>Nitrospirota</taxon>
        <taxon>Nitrospiria</taxon>
        <taxon>Nitrospirales</taxon>
        <taxon>Nitrospiraceae</taxon>
        <taxon>Nitrospira</taxon>
    </lineage>
</organism>
<dbReference type="SUPFAM" id="SSF142433">
    <property type="entry name" value="CinA-like"/>
    <property type="match status" value="1"/>
</dbReference>
<proteinExistence type="inferred from homology"/>
<gene>
    <name evidence="3" type="primary">cinA</name>
    <name evidence="3" type="ORF">NSJP_2952</name>
</gene>
<dbReference type="NCBIfam" id="NF001813">
    <property type="entry name" value="PRK00549.1"/>
    <property type="match status" value="1"/>
</dbReference>
<protein>
    <recommendedName>
        <fullName evidence="1">CinA-like protein</fullName>
    </recommendedName>
</protein>
<comment type="similarity">
    <text evidence="1">Belongs to the CinA family.</text>
</comment>
<dbReference type="InterPro" id="IPR036425">
    <property type="entry name" value="MoaB/Mog-like_dom_sf"/>
</dbReference>
<dbReference type="InterPro" id="IPR041424">
    <property type="entry name" value="CinA_KH"/>
</dbReference>
<dbReference type="InterPro" id="IPR001453">
    <property type="entry name" value="MoaB/Mog_dom"/>
</dbReference>
<dbReference type="STRING" id="1325564.NSJP_2952"/>
<dbReference type="PANTHER" id="PTHR13939:SF0">
    <property type="entry name" value="NMN AMIDOHYDROLASE-LIKE PROTEIN YFAY"/>
    <property type="match status" value="1"/>
</dbReference>
<dbReference type="InterPro" id="IPR008135">
    <property type="entry name" value="Competence-induced_CinA"/>
</dbReference>
<evidence type="ECO:0000313" key="4">
    <source>
        <dbReference type="Proteomes" id="UP000192042"/>
    </source>
</evidence>
<reference evidence="3 4" key="1">
    <citation type="submission" date="2017-03" db="EMBL/GenBank/DDBJ databases">
        <authorList>
            <person name="Afonso C.L."/>
            <person name="Miller P.J."/>
            <person name="Scott M.A."/>
            <person name="Spackman E."/>
            <person name="Goraichik I."/>
            <person name="Dimitrov K.M."/>
            <person name="Suarez D.L."/>
            <person name="Swayne D.E."/>
        </authorList>
    </citation>
    <scope>NUCLEOTIDE SEQUENCE [LARGE SCALE GENOMIC DNA]</scope>
    <source>
        <strain evidence="3">Genome sequencing of Nitrospira japonica strain NJ11</strain>
    </source>
</reference>
<dbReference type="EMBL" id="LT828648">
    <property type="protein sequence ID" value="SLM49119.1"/>
    <property type="molecule type" value="Genomic_DNA"/>
</dbReference>
<dbReference type="CDD" id="cd00885">
    <property type="entry name" value="cinA"/>
    <property type="match status" value="1"/>
</dbReference>
<keyword evidence="4" id="KW-1185">Reference proteome</keyword>
<dbReference type="Pfam" id="PF02464">
    <property type="entry name" value="CinA"/>
    <property type="match status" value="1"/>
</dbReference>
<dbReference type="OrthoDB" id="9801454at2"/>
<evidence type="ECO:0000259" key="2">
    <source>
        <dbReference type="SMART" id="SM00852"/>
    </source>
</evidence>
<evidence type="ECO:0000313" key="3">
    <source>
        <dbReference type="EMBL" id="SLM49119.1"/>
    </source>
</evidence>
<sequence length="431" mass="45722">MPPRRPVRSLLLAETIAIGSELLVGGRTDSNSLRIAEEFGRLGIGVRFKSIVGDDRQDIRTAVATAAGRVGVIVLTGGLGPTVDDCTREAISDATGRRLALRKDAFEALKTRLAEWGRVPNAGQRRQALIPDGATVIANPVGSAPGFWMKWKGALLISLPGVPWEMEAMLRDSVAPVLSSELTRARLRPSPITRLVFHTFGLPEAEVDAKIKGLVKPSMPVDLGLLASPTGVLVSLTTRPRPVLSGPRLQRLADGVRSRLRDQLYAEGLETMEEVVGRLLTAQHKTVAVAESCTGGLIGHRLTQVPGSSAYVDRGVVCYSNQAKTDLLGVPPALIEGHGAVSAEVAAAMARGMRERSGVSVALSVTGIAGPGGGTPTKPVGLVYLGLDAEGGPSATREYRFSGDRMVVKQRASQAALDLLRRWLLERAEPV</sequence>
<dbReference type="InterPro" id="IPR008136">
    <property type="entry name" value="CinA_C"/>
</dbReference>
<dbReference type="Gene3D" id="3.30.70.2860">
    <property type="match status" value="1"/>
</dbReference>
<dbReference type="NCBIfam" id="TIGR00199">
    <property type="entry name" value="PncC_domain"/>
    <property type="match status" value="1"/>
</dbReference>
<dbReference type="Gene3D" id="3.40.980.10">
    <property type="entry name" value="MoaB/Mog-like domain"/>
    <property type="match status" value="1"/>
</dbReference>
<name>A0A1W1I8D2_9BACT</name>
<dbReference type="Pfam" id="PF00994">
    <property type="entry name" value="MoCF_biosynth"/>
    <property type="match status" value="1"/>
</dbReference>
<dbReference type="InterPro" id="IPR036653">
    <property type="entry name" value="CinA-like_C"/>
</dbReference>
<dbReference type="PIRSF" id="PIRSF006728">
    <property type="entry name" value="CinA"/>
    <property type="match status" value="1"/>
</dbReference>
<dbReference type="Proteomes" id="UP000192042">
    <property type="component" value="Chromosome I"/>
</dbReference>
<accession>A0A1W1I8D2</accession>
<dbReference type="SUPFAM" id="SSF53218">
    <property type="entry name" value="Molybdenum cofactor biosynthesis proteins"/>
    <property type="match status" value="1"/>
</dbReference>
<dbReference type="Pfam" id="PF18146">
    <property type="entry name" value="CinA_KH"/>
    <property type="match status" value="1"/>
</dbReference>
<dbReference type="RefSeq" id="WP_080887403.1">
    <property type="nucleotide sequence ID" value="NZ_LT828648.1"/>
</dbReference>
<dbReference type="HAMAP" id="MF_00226_B">
    <property type="entry name" value="CinA_B"/>
    <property type="match status" value="1"/>
</dbReference>
<dbReference type="InterPro" id="IPR050101">
    <property type="entry name" value="CinA"/>
</dbReference>
<dbReference type="SMART" id="SM00852">
    <property type="entry name" value="MoCF_biosynth"/>
    <property type="match status" value="1"/>
</dbReference>